<evidence type="ECO:0000259" key="1">
    <source>
        <dbReference type="PROSITE" id="PS50911"/>
    </source>
</evidence>
<dbReference type="Pfam" id="PF05257">
    <property type="entry name" value="CHAP"/>
    <property type="match status" value="1"/>
</dbReference>
<keyword evidence="3" id="KW-1185">Reference proteome</keyword>
<evidence type="ECO:0000313" key="3">
    <source>
        <dbReference type="Proteomes" id="UP000077868"/>
    </source>
</evidence>
<dbReference type="KEGG" id="ndk:I601_2370"/>
<dbReference type="InterPro" id="IPR038765">
    <property type="entry name" value="Papain-like_cys_pep_sf"/>
</dbReference>
<dbReference type="Proteomes" id="UP000077868">
    <property type="component" value="Chromosome"/>
</dbReference>
<dbReference type="AlphaFoldDB" id="A0A1A9GM83"/>
<dbReference type="OrthoDB" id="614750at2"/>
<evidence type="ECO:0000313" key="2">
    <source>
        <dbReference type="EMBL" id="ANH38790.1"/>
    </source>
</evidence>
<proteinExistence type="predicted"/>
<dbReference type="EMBL" id="CP015079">
    <property type="protein sequence ID" value="ANH38790.1"/>
    <property type="molecule type" value="Genomic_DNA"/>
</dbReference>
<protein>
    <submittedName>
        <fullName evidence="2">CHAP domain protein</fullName>
    </submittedName>
</protein>
<dbReference type="SUPFAM" id="SSF54001">
    <property type="entry name" value="Cysteine proteinases"/>
    <property type="match status" value="1"/>
</dbReference>
<dbReference type="STRING" id="1300347.I601_2370"/>
<dbReference type="Gene3D" id="2.60.40.2700">
    <property type="match status" value="3"/>
</dbReference>
<dbReference type="InterPro" id="IPR007921">
    <property type="entry name" value="CHAP_dom"/>
</dbReference>
<reference evidence="2 3" key="1">
    <citation type="submission" date="2016-03" db="EMBL/GenBank/DDBJ databases">
        <title>Complete genome sequence of a soil Actinobacterium, Nocardioides dokdonensis FR1436.</title>
        <authorList>
            <person name="Kwon S.-K."/>
            <person name="Kim K."/>
            <person name="Kim J.F."/>
        </authorList>
    </citation>
    <scope>NUCLEOTIDE SEQUENCE [LARGE SCALE GENOMIC DNA]</scope>
    <source>
        <strain evidence="2 3">FR1436</strain>
    </source>
</reference>
<dbReference type="PROSITE" id="PS50911">
    <property type="entry name" value="CHAP"/>
    <property type="match status" value="1"/>
</dbReference>
<organism evidence="2 3">
    <name type="scientific">Nocardioides dokdonensis FR1436</name>
    <dbReference type="NCBI Taxonomy" id="1300347"/>
    <lineage>
        <taxon>Bacteria</taxon>
        <taxon>Bacillati</taxon>
        <taxon>Actinomycetota</taxon>
        <taxon>Actinomycetes</taxon>
        <taxon>Propionibacteriales</taxon>
        <taxon>Nocardioidaceae</taxon>
        <taxon>Nocardioides</taxon>
    </lineage>
</organism>
<feature type="domain" description="Peptidase C51" evidence="1">
    <location>
        <begin position="53"/>
        <end position="180"/>
    </location>
</feature>
<dbReference type="Gene3D" id="3.90.1720.10">
    <property type="entry name" value="endopeptidase domain like (from Nostoc punctiforme)"/>
    <property type="match status" value="1"/>
</dbReference>
<sequence>MMTRDALCATTRQRCTQLVGLLVALVAALVVLPAVPAQGYSTYLCTGYQGCQDKGYSHAGYRTAGQQMWWRMYGGHNCTNYVAYRLVQNGMPNERPWSGSGNATNWGEAMSHLVDDQPVVGAVAWWRAGTPGGGSVGHLAYIEEVVSRDEIIVSEDSWGGDFHWRRLTNTGSGWPTGFIHFNDKQIEAEEAPVIAGDAAVGETLRATTGSWKPAGTTRLQWYAGNSAIEGADGQTFTPTPAQRRTRLSVAVVATKKGYADGTATSQRTRKVKPGTLTTTSTPVVSGTAQVDKVLTATKGSYAPAPARTSLQWYADGEPVPEATTAKLRLTPALVGATVEVREKSTLEGYRDRVVAADAGQVAPGVFQVSEPFTVAGRHRLGVRLEVAPGTFSPSADDVTYTWLRDGKPVTGSAVGAGGRRFALTETDVGRRVAVRVEVARAGYETLTSELGAEGPVTTGSDLDVVAEGRRRKVLVDVAVSAPGVDVPEGPVRVRVGDREVVGELSEGTVRLRVTKLSPGMQRVRVLYEGTEVVRGSREVVRVSVPRR</sequence>
<accession>A0A1A9GM83</accession>
<dbReference type="PATRIC" id="fig|1300347.3.peg.2364"/>
<gene>
    <name evidence="2" type="ORF">I601_2370</name>
</gene>
<name>A0A1A9GM83_9ACTN</name>